<feature type="transmembrane region" description="Helical" evidence="1">
    <location>
        <begin position="298"/>
        <end position="316"/>
    </location>
</feature>
<organism evidence="2 3">
    <name type="scientific">Arenicella xantha</name>
    <dbReference type="NCBI Taxonomy" id="644221"/>
    <lineage>
        <taxon>Bacteria</taxon>
        <taxon>Pseudomonadati</taxon>
        <taxon>Pseudomonadota</taxon>
        <taxon>Gammaproteobacteria</taxon>
        <taxon>Arenicellales</taxon>
        <taxon>Arenicellaceae</taxon>
        <taxon>Arenicella</taxon>
    </lineage>
</organism>
<feature type="transmembrane region" description="Helical" evidence="1">
    <location>
        <begin position="96"/>
        <end position="116"/>
    </location>
</feature>
<keyword evidence="1" id="KW-1133">Transmembrane helix</keyword>
<evidence type="ECO:0000313" key="2">
    <source>
        <dbReference type="EMBL" id="RBP47062.1"/>
    </source>
</evidence>
<dbReference type="EMBL" id="QNRT01000010">
    <property type="protein sequence ID" value="RBP47062.1"/>
    <property type="molecule type" value="Genomic_DNA"/>
</dbReference>
<accession>A0A395JEU9</accession>
<dbReference type="AlphaFoldDB" id="A0A395JEU9"/>
<feature type="transmembrane region" description="Helical" evidence="1">
    <location>
        <begin position="242"/>
        <end position="260"/>
    </location>
</feature>
<keyword evidence="1" id="KW-0472">Membrane</keyword>
<feature type="transmembrane region" description="Helical" evidence="1">
    <location>
        <begin position="165"/>
        <end position="181"/>
    </location>
</feature>
<feature type="transmembrane region" description="Helical" evidence="1">
    <location>
        <begin position="412"/>
        <end position="429"/>
    </location>
</feature>
<evidence type="ECO:0000256" key="1">
    <source>
        <dbReference type="SAM" id="Phobius"/>
    </source>
</evidence>
<name>A0A395JEU9_9GAMM</name>
<feature type="transmembrane region" description="Helical" evidence="1">
    <location>
        <begin position="187"/>
        <end position="205"/>
    </location>
</feature>
<feature type="transmembrane region" description="Helical" evidence="1">
    <location>
        <begin position="136"/>
        <end position="158"/>
    </location>
</feature>
<feature type="transmembrane region" description="Helical" evidence="1">
    <location>
        <begin position="355"/>
        <end position="374"/>
    </location>
</feature>
<dbReference type="OrthoDB" id="6086209at2"/>
<feature type="transmembrane region" description="Helical" evidence="1">
    <location>
        <begin position="33"/>
        <end position="51"/>
    </location>
</feature>
<feature type="transmembrane region" description="Helical" evidence="1">
    <location>
        <begin position="272"/>
        <end position="292"/>
    </location>
</feature>
<keyword evidence="3" id="KW-1185">Reference proteome</keyword>
<reference evidence="2 3" key="1">
    <citation type="submission" date="2018-06" db="EMBL/GenBank/DDBJ databases">
        <title>Genomic Encyclopedia of Type Strains, Phase IV (KMG-IV): sequencing the most valuable type-strain genomes for metagenomic binning, comparative biology and taxonomic classification.</title>
        <authorList>
            <person name="Goeker M."/>
        </authorList>
    </citation>
    <scope>NUCLEOTIDE SEQUENCE [LARGE SCALE GENOMIC DNA]</scope>
    <source>
        <strain evidence="2 3">DSM 24032</strain>
    </source>
</reference>
<keyword evidence="1" id="KW-0812">Transmembrane</keyword>
<feature type="transmembrane region" description="Helical" evidence="1">
    <location>
        <begin position="328"/>
        <end position="349"/>
    </location>
</feature>
<protein>
    <submittedName>
        <fullName evidence="2">Uncharacterized protein</fullName>
    </submittedName>
</protein>
<feature type="transmembrane region" description="Helical" evidence="1">
    <location>
        <begin position="214"/>
        <end position="236"/>
    </location>
</feature>
<feature type="transmembrane region" description="Helical" evidence="1">
    <location>
        <begin position="63"/>
        <end position="84"/>
    </location>
</feature>
<dbReference type="InParanoid" id="A0A395JEU9"/>
<comment type="caution">
    <text evidence="2">The sequence shown here is derived from an EMBL/GenBank/DDBJ whole genome shotgun (WGS) entry which is preliminary data.</text>
</comment>
<sequence length="442" mass="47332">MNSIDSQAIDRSMVTSKPSVFEALLRVTSLSQVLRFIGACAVIASMSLFMFKGWSEGNDISRYLKLLAQTGLLTGVGLLLTFVVKEVKGARVFFGLSLFSVVANFTILGALTYSMVQWDGHLANYPSVMQWVVVDPMMFLPVFCGALVALSLVAYFSFSIFARRIAGPLTLGFLVLSSALLIPVRSSLGVCLIVGVSILAAVLLVKRLRATENLVLTLEGKASLAILFLPAAIILIRALSLYHVDAVMMACLSGLAYVALRALSQLFNTPNVVSRTVRIFHALTGLVFAFWAVDLLSIGHEALAFAGFLALSYGLLIDQLKGSNDAVWNTWNLNVTGFILAFGALWIAILDGGMGWQLCALVAAVGSLVASWLTRGQVPNNQVAVLSGKIATFGALALLLIEVVQVADLSNWMLIGIVGVTLILGASLYERFGLRLSGSKSD</sequence>
<evidence type="ECO:0000313" key="3">
    <source>
        <dbReference type="Proteomes" id="UP000253083"/>
    </source>
</evidence>
<proteinExistence type="predicted"/>
<dbReference type="RefSeq" id="WP_113955945.1">
    <property type="nucleotide sequence ID" value="NZ_QNRT01000010.1"/>
</dbReference>
<feature type="transmembrane region" description="Helical" evidence="1">
    <location>
        <begin position="386"/>
        <end position="406"/>
    </location>
</feature>
<dbReference type="Proteomes" id="UP000253083">
    <property type="component" value="Unassembled WGS sequence"/>
</dbReference>
<gene>
    <name evidence="2" type="ORF">DFR28_11025</name>
</gene>